<dbReference type="Proteomes" id="UP001189429">
    <property type="component" value="Unassembled WGS sequence"/>
</dbReference>
<evidence type="ECO:0000256" key="2">
    <source>
        <dbReference type="ARBA" id="ARBA00022737"/>
    </source>
</evidence>
<feature type="region of interest" description="Disordered" evidence="6">
    <location>
        <begin position="966"/>
        <end position="1042"/>
    </location>
</feature>
<feature type="region of interest" description="Disordered" evidence="6">
    <location>
        <begin position="1485"/>
        <end position="1512"/>
    </location>
</feature>
<feature type="compositionally biased region" description="Basic and acidic residues" evidence="6">
    <location>
        <begin position="584"/>
        <end position="604"/>
    </location>
</feature>
<feature type="region of interest" description="Disordered" evidence="6">
    <location>
        <begin position="1535"/>
        <end position="1569"/>
    </location>
</feature>
<sequence length="1589" mass="172972">MARKRWAQWRWTAYPFSSLPRSSRYSLESQQDLYPTVYGKSSHSSTLVTLRALPIRSQNGPASPQRAVQKRSRTDKVLGSALDLVGAYLKNYEVDKAGAVAESVLPLCRARGGLWRLKVLNHLSTVRMKQARPSEALEMLREVEACVNASGIEHDEAWEFWETTYRNFAWIYSSLDREDDAIGYVQRAIDVKERAGHPVSWFDLWDLGRMRATSALKGSDSGQIKASQDAVTKALWLHREVEPKDFVMRAKIWHSVGECSFAMGFLAEKEGPGAATADERPNGPAQGAEALKHYRKALKCFKESHKLFCKTGGANSPLTGSEAQAVAWTLMKLGEDEESKQHHLGALEALSAQQNGWGDGDLDSKAPALVQAMQIVDRIMEVHRRTGDRQGLASYWPAIEALCTNVCQRLRLCRRLDAAVELYKPTFACANVFGSMLECTVAKVDYEFNTVMTPLVGPQGLQEAPTGFNAGARGPRAGFQSTRERPSTPGVIEDSDLPESVALWAMDTEEAWPHLAGAAGGCCGEDVMSKASRAAKVLTGSAKKGSQSQKAGEFIFTADAPEFVPFSKMGVSVGTGGAGGSSEGRQEERRSRKQREKEKRAGKHEAAVIAANPGVPITTLTISGIPHSYTVDSFRAQLDHWGLAGTYKPGGLVALRRRGRASEPAARPLGLQGRSRAAADLALDYERDGVVHGIDMTRDEEVAMMATRTPEGEVRPPGEPPPQPVGSRNRRRDPDEYVQTYGNQRGSGSKCGLCGEKVGWEPRCRRDLDTPSAAEAARSAGFGETIDCTQESINHMASTLNTVETAVAQLIHMTLRIRTAVAALAHRANPAGGTGWTVGDPSRSSGSGQGPGFDIPITATTPSSISARQPQELSPIPEGEIENETTQWEVSKLVAEEGGWRRVRSEGFAARISSGREASPSALERVADIEARGRGGRVSRQAVEPSGAAAAAAAGVACPATADVVAAPSSRSSMSTSVGPDGSATRWAAIPRGSPMSPDAAPPLRAPASASKRARSALASQRWRRNASSSFARRRTKGCPRDRERMPKLMVCACMASRGLKGGAVGFVSQGAAVSIWLDPSPRRGKIDDLHVRVQLLFRRQQSICRHDLLRGVHLLNLFQLLRLPPDGIQFGLRRHLQNTGLDVEAMRGRVPPRNLQRIQRSARNRCREPWGHKQEPRRELGVVADDRLGLLQLLLQDAILLQEPLDENEFEGTALPSKLQGLEANIAKWNQAAALFEEGRGFALESLDGRFCWRVMRRSGSGASRWGDSGRAGADPAVAVRRRPRDEAAVEHVPEDALSQPMVILMAQPSQWAVDSVNSMLDSKLSPQIREQFNKTKMCTFHKKRRCALGMSCPFAHSKDELQPPPDLFKTKLCYNFFRQRCNDHNCKFAHGYHELRATSHVYKTSICRWFANGLCKAGESCRYAHGLDELRGDVDAALKDLYGDAACLDALDASGMPSSSIWASRPTTLATLGAGPEFMAERAPAEEEVGEAGAAPAADEGGARGDAASGGDLSEALAELELDQEVPMLRQSSAPATTTVLQPRDSLLEGQDIESEMPMMPRHRSWSDGDLKKLCELEEALEGPWDL</sequence>
<name>A0ABN9X4R2_9DINO</name>
<gene>
    <name evidence="8" type="ORF">PCOR1329_LOCUS72965</name>
</gene>
<dbReference type="Pfam" id="PF00642">
    <property type="entry name" value="zf-CCCH"/>
    <property type="match status" value="1"/>
</dbReference>
<keyword evidence="2" id="KW-0677">Repeat</keyword>
<comment type="caution">
    <text evidence="8">The sequence shown here is derived from an EMBL/GenBank/DDBJ whole genome shotgun (WGS) entry which is preliminary data.</text>
</comment>
<feature type="compositionally biased region" description="Low complexity" evidence="6">
    <location>
        <begin position="1493"/>
        <end position="1512"/>
    </location>
</feature>
<evidence type="ECO:0000256" key="5">
    <source>
        <dbReference type="PROSITE-ProRule" id="PRU00723"/>
    </source>
</evidence>
<evidence type="ECO:0000256" key="3">
    <source>
        <dbReference type="ARBA" id="ARBA00022771"/>
    </source>
</evidence>
<evidence type="ECO:0000256" key="1">
    <source>
        <dbReference type="ARBA" id="ARBA00022723"/>
    </source>
</evidence>
<feature type="domain" description="C3H1-type" evidence="7">
    <location>
        <begin position="1334"/>
        <end position="1361"/>
    </location>
</feature>
<feature type="compositionally biased region" description="Low complexity" evidence="6">
    <location>
        <begin position="1006"/>
        <end position="1031"/>
    </location>
</feature>
<keyword evidence="4 5" id="KW-0862">Zinc</keyword>
<evidence type="ECO:0000313" key="9">
    <source>
        <dbReference type="Proteomes" id="UP001189429"/>
    </source>
</evidence>
<dbReference type="InterPro" id="IPR036855">
    <property type="entry name" value="Znf_CCCH_sf"/>
</dbReference>
<evidence type="ECO:0000313" key="8">
    <source>
        <dbReference type="EMBL" id="CAK0893707.1"/>
    </source>
</evidence>
<feature type="compositionally biased region" description="Gly residues" evidence="6">
    <location>
        <begin position="573"/>
        <end position="582"/>
    </location>
</feature>
<keyword evidence="1 5" id="KW-0479">Metal-binding</keyword>
<dbReference type="SUPFAM" id="SSF90229">
    <property type="entry name" value="CCCH zinc finger"/>
    <property type="match status" value="2"/>
</dbReference>
<feature type="zinc finger region" description="C3H1-type" evidence="5">
    <location>
        <begin position="1334"/>
        <end position="1361"/>
    </location>
</feature>
<reference evidence="8" key="1">
    <citation type="submission" date="2023-10" db="EMBL/GenBank/DDBJ databases">
        <authorList>
            <person name="Chen Y."/>
            <person name="Shah S."/>
            <person name="Dougan E. K."/>
            <person name="Thang M."/>
            <person name="Chan C."/>
        </authorList>
    </citation>
    <scope>NUCLEOTIDE SEQUENCE [LARGE SCALE GENOMIC DNA]</scope>
</reference>
<dbReference type="PROSITE" id="PS50103">
    <property type="entry name" value="ZF_C3H1"/>
    <property type="match status" value="3"/>
</dbReference>
<feature type="region of interest" description="Disordered" evidence="6">
    <location>
        <begin position="833"/>
        <end position="870"/>
    </location>
</feature>
<dbReference type="InterPro" id="IPR045877">
    <property type="entry name" value="ZFP36-like"/>
</dbReference>
<organism evidence="8 9">
    <name type="scientific">Prorocentrum cordatum</name>
    <dbReference type="NCBI Taxonomy" id="2364126"/>
    <lineage>
        <taxon>Eukaryota</taxon>
        <taxon>Sar</taxon>
        <taxon>Alveolata</taxon>
        <taxon>Dinophyceae</taxon>
        <taxon>Prorocentrales</taxon>
        <taxon>Prorocentraceae</taxon>
        <taxon>Prorocentrum</taxon>
    </lineage>
</organism>
<dbReference type="InterPro" id="IPR000571">
    <property type="entry name" value="Znf_CCCH"/>
</dbReference>
<proteinExistence type="predicted"/>
<dbReference type="SMART" id="SM00356">
    <property type="entry name" value="ZnF_C3H1"/>
    <property type="match status" value="3"/>
</dbReference>
<feature type="domain" description="C3H1-type" evidence="7">
    <location>
        <begin position="1404"/>
        <end position="1430"/>
    </location>
</feature>
<dbReference type="SUPFAM" id="SSF48452">
    <property type="entry name" value="TPR-like"/>
    <property type="match status" value="1"/>
</dbReference>
<dbReference type="Gene3D" id="3.30.1370.210">
    <property type="match status" value="1"/>
</dbReference>
<evidence type="ECO:0000259" key="7">
    <source>
        <dbReference type="PROSITE" id="PS50103"/>
    </source>
</evidence>
<feature type="region of interest" description="Disordered" evidence="6">
    <location>
        <begin position="471"/>
        <end position="494"/>
    </location>
</feature>
<dbReference type="PANTHER" id="PTHR12547">
    <property type="entry name" value="CCCH ZINC FINGER/TIS11-RELATED"/>
    <property type="match status" value="1"/>
</dbReference>
<accession>A0ABN9X4R2</accession>
<feature type="region of interest" description="Disordered" evidence="6">
    <location>
        <begin position="708"/>
        <end position="733"/>
    </location>
</feature>
<feature type="compositionally biased region" description="Polar residues" evidence="6">
    <location>
        <begin position="858"/>
        <end position="870"/>
    </location>
</feature>
<dbReference type="Gene3D" id="1.25.40.10">
    <property type="entry name" value="Tetratricopeptide repeat domain"/>
    <property type="match status" value="1"/>
</dbReference>
<keyword evidence="3 5" id="KW-0863">Zinc-finger</keyword>
<keyword evidence="9" id="KW-1185">Reference proteome</keyword>
<feature type="zinc finger region" description="C3H1-type" evidence="5">
    <location>
        <begin position="1404"/>
        <end position="1430"/>
    </location>
</feature>
<dbReference type="PANTHER" id="PTHR12547:SF18">
    <property type="entry name" value="PROTEIN TIS11"/>
    <property type="match status" value="1"/>
</dbReference>
<dbReference type="Gene3D" id="4.10.1000.10">
    <property type="entry name" value="Zinc finger, CCCH-type"/>
    <property type="match status" value="1"/>
</dbReference>
<protein>
    <recommendedName>
        <fullName evidence="7">C3H1-type domain-containing protein</fullName>
    </recommendedName>
</protein>
<feature type="region of interest" description="Disordered" evidence="6">
    <location>
        <begin position="571"/>
        <end position="604"/>
    </location>
</feature>
<feature type="domain" description="C3H1-type" evidence="7">
    <location>
        <begin position="1369"/>
        <end position="1395"/>
    </location>
</feature>
<dbReference type="EMBL" id="CAUYUJ010019793">
    <property type="protein sequence ID" value="CAK0893707.1"/>
    <property type="molecule type" value="Genomic_DNA"/>
</dbReference>
<dbReference type="InterPro" id="IPR011990">
    <property type="entry name" value="TPR-like_helical_dom_sf"/>
</dbReference>
<evidence type="ECO:0000256" key="6">
    <source>
        <dbReference type="SAM" id="MobiDB-lite"/>
    </source>
</evidence>
<evidence type="ECO:0000256" key="4">
    <source>
        <dbReference type="ARBA" id="ARBA00022833"/>
    </source>
</evidence>
<feature type="zinc finger region" description="C3H1-type" evidence="5">
    <location>
        <begin position="1369"/>
        <end position="1395"/>
    </location>
</feature>